<dbReference type="Proteomes" id="UP000623419">
    <property type="component" value="Unassembled WGS sequence"/>
</dbReference>
<comment type="caution">
    <text evidence="5">The sequence shown here is derived from an EMBL/GenBank/DDBJ whole genome shotgun (WGS) entry which is preliminary data.</text>
</comment>
<feature type="repeat" description="ANK" evidence="3">
    <location>
        <begin position="77"/>
        <end position="109"/>
    </location>
</feature>
<dbReference type="PROSITE" id="PS50297">
    <property type="entry name" value="ANK_REP_REGION"/>
    <property type="match status" value="1"/>
</dbReference>
<name>A0ABQ1HTW1_9GAMM</name>
<dbReference type="Pfam" id="PF00023">
    <property type="entry name" value="Ank"/>
    <property type="match status" value="1"/>
</dbReference>
<evidence type="ECO:0000256" key="1">
    <source>
        <dbReference type="ARBA" id="ARBA00022737"/>
    </source>
</evidence>
<accession>A0ABQ1HTW1</accession>
<sequence>MKAPLLAALALASISSASAPRQPIFVESPCRPLYEYHFLNRAASGGDFYGVELLLGQGADVNGLGYSATQECGYSFEFSSPLRVAVSTKDLKMVELLLDRGADPNLVEGVGITPTDIARRDGPKEILDLLVKHGGR</sequence>
<dbReference type="PANTHER" id="PTHR24171">
    <property type="entry name" value="ANKYRIN REPEAT DOMAIN-CONTAINING PROTEIN 39-RELATED"/>
    <property type="match status" value="1"/>
</dbReference>
<dbReference type="InterPro" id="IPR002110">
    <property type="entry name" value="Ankyrin_rpt"/>
</dbReference>
<dbReference type="InterPro" id="IPR036770">
    <property type="entry name" value="Ankyrin_rpt-contain_sf"/>
</dbReference>
<evidence type="ECO:0000313" key="5">
    <source>
        <dbReference type="EMBL" id="GGA88221.1"/>
    </source>
</evidence>
<feature type="signal peptide" evidence="4">
    <location>
        <begin position="1"/>
        <end position="19"/>
    </location>
</feature>
<evidence type="ECO:0000256" key="4">
    <source>
        <dbReference type="SAM" id="SignalP"/>
    </source>
</evidence>
<dbReference type="RefSeq" id="WP_188665843.1">
    <property type="nucleotide sequence ID" value="NZ_BMKC01000006.1"/>
</dbReference>
<organism evidence="5 6">
    <name type="scientific">Arenimonas soli</name>
    <dbReference type="NCBI Taxonomy" id="2269504"/>
    <lineage>
        <taxon>Bacteria</taxon>
        <taxon>Pseudomonadati</taxon>
        <taxon>Pseudomonadota</taxon>
        <taxon>Gammaproteobacteria</taxon>
        <taxon>Lysobacterales</taxon>
        <taxon>Lysobacteraceae</taxon>
        <taxon>Arenimonas</taxon>
    </lineage>
</organism>
<evidence type="ECO:0000256" key="2">
    <source>
        <dbReference type="ARBA" id="ARBA00023043"/>
    </source>
</evidence>
<dbReference type="EMBL" id="BMKC01000006">
    <property type="protein sequence ID" value="GGA88221.1"/>
    <property type="molecule type" value="Genomic_DNA"/>
</dbReference>
<keyword evidence="6" id="KW-1185">Reference proteome</keyword>
<dbReference type="SMART" id="SM00248">
    <property type="entry name" value="ANK"/>
    <property type="match status" value="2"/>
</dbReference>
<keyword evidence="2 3" id="KW-0040">ANK repeat</keyword>
<evidence type="ECO:0008006" key="7">
    <source>
        <dbReference type="Google" id="ProtNLM"/>
    </source>
</evidence>
<dbReference type="PROSITE" id="PS50088">
    <property type="entry name" value="ANK_REPEAT"/>
    <property type="match status" value="1"/>
</dbReference>
<protein>
    <recommendedName>
        <fullName evidence="7">Ankyrin repeat domain-containing protein</fullName>
    </recommendedName>
</protein>
<proteinExistence type="predicted"/>
<gene>
    <name evidence="5" type="ORF">GCM10011521_28240</name>
</gene>
<evidence type="ECO:0000256" key="3">
    <source>
        <dbReference type="PROSITE-ProRule" id="PRU00023"/>
    </source>
</evidence>
<keyword evidence="4" id="KW-0732">Signal</keyword>
<dbReference type="SUPFAM" id="SSF48403">
    <property type="entry name" value="Ankyrin repeat"/>
    <property type="match status" value="1"/>
</dbReference>
<keyword evidence="1" id="KW-0677">Repeat</keyword>
<reference evidence="6" key="1">
    <citation type="journal article" date="2019" name="Int. J. Syst. Evol. Microbiol.">
        <title>The Global Catalogue of Microorganisms (GCM) 10K type strain sequencing project: providing services to taxonomists for standard genome sequencing and annotation.</title>
        <authorList>
            <consortium name="The Broad Institute Genomics Platform"/>
            <consortium name="The Broad Institute Genome Sequencing Center for Infectious Disease"/>
            <person name="Wu L."/>
            <person name="Ma J."/>
        </authorList>
    </citation>
    <scope>NUCLEOTIDE SEQUENCE [LARGE SCALE GENOMIC DNA]</scope>
    <source>
        <strain evidence="6">CGMCC 1.15905</strain>
    </source>
</reference>
<evidence type="ECO:0000313" key="6">
    <source>
        <dbReference type="Proteomes" id="UP000623419"/>
    </source>
</evidence>
<feature type="chain" id="PRO_5045990487" description="Ankyrin repeat domain-containing protein" evidence="4">
    <location>
        <begin position="20"/>
        <end position="136"/>
    </location>
</feature>
<dbReference type="Gene3D" id="1.25.40.20">
    <property type="entry name" value="Ankyrin repeat-containing domain"/>
    <property type="match status" value="1"/>
</dbReference>